<feature type="transmembrane region" description="Helical" evidence="1">
    <location>
        <begin position="53"/>
        <end position="76"/>
    </location>
</feature>
<organism evidence="3">
    <name type="scientific">Candidatus Caldatribacterium californiense</name>
    <dbReference type="NCBI Taxonomy" id="1454726"/>
    <lineage>
        <taxon>Bacteria</taxon>
        <taxon>Pseudomonadati</taxon>
        <taxon>Atribacterota</taxon>
        <taxon>Atribacteria</taxon>
        <taxon>Atribacterales</taxon>
        <taxon>Candidatus Caldatribacteriaceae</taxon>
        <taxon>Candidatus Caldatribacterium</taxon>
    </lineage>
</organism>
<sequence length="289" mass="32323">MGPLQSVELLLAMQRVSSPLLDLLMRGMSFLGSEFFYFGVLVFLYWKTQRALAIRLAFVVLISLYVNFLLKALFALPRPAGVGLRILETPEDFSFPSGHAQSVASFWFFLAFFFRRPSYFWIAGVLTPCVALSRMYLGVHYLGDVVFGAFLGMSFAWFLARFFTRVSLPTLRPWAVGALCVLGSLMLFLFAPSPQAVKVAGSLGGALSGYFLTTLLGLKERKFLPKEYLWGTGMVLVAYLGGKMAPWSGALWLFGRYFLVNCCATFLFPLLAESVRNRRARGDSARRDP</sequence>
<dbReference type="PANTHER" id="PTHR14969:SF13">
    <property type="entry name" value="AT30094P"/>
    <property type="match status" value="1"/>
</dbReference>
<dbReference type="Gene3D" id="1.20.144.10">
    <property type="entry name" value="Phosphatidic acid phosphatase type 2/haloperoxidase"/>
    <property type="match status" value="1"/>
</dbReference>
<dbReference type="InterPro" id="IPR000326">
    <property type="entry name" value="PAP2/HPO"/>
</dbReference>
<evidence type="ECO:0000256" key="1">
    <source>
        <dbReference type="SAM" id="Phobius"/>
    </source>
</evidence>
<keyword evidence="1" id="KW-1133">Transmembrane helix</keyword>
<feature type="transmembrane region" description="Helical" evidence="1">
    <location>
        <begin position="251"/>
        <end position="272"/>
    </location>
</feature>
<dbReference type="InterPro" id="IPR036938">
    <property type="entry name" value="PAP2/HPO_sf"/>
</dbReference>
<dbReference type="Pfam" id="PF01569">
    <property type="entry name" value="PAP2"/>
    <property type="match status" value="1"/>
</dbReference>
<feature type="transmembrane region" description="Helical" evidence="1">
    <location>
        <begin position="23"/>
        <end position="46"/>
    </location>
</feature>
<dbReference type="AlphaFoldDB" id="A0A7V4DE05"/>
<keyword evidence="1" id="KW-0472">Membrane</keyword>
<evidence type="ECO:0000313" key="3">
    <source>
        <dbReference type="EMBL" id="HGI30761.1"/>
    </source>
</evidence>
<dbReference type="SUPFAM" id="SSF48317">
    <property type="entry name" value="Acid phosphatase/Vanadium-dependent haloperoxidase"/>
    <property type="match status" value="1"/>
</dbReference>
<evidence type="ECO:0000259" key="2">
    <source>
        <dbReference type="SMART" id="SM00014"/>
    </source>
</evidence>
<dbReference type="PANTHER" id="PTHR14969">
    <property type="entry name" value="SPHINGOSINE-1-PHOSPHATE PHOSPHOHYDROLASE"/>
    <property type="match status" value="1"/>
</dbReference>
<feature type="domain" description="Phosphatidic acid phosphatase type 2/haloperoxidase" evidence="2">
    <location>
        <begin position="53"/>
        <end position="160"/>
    </location>
</feature>
<protein>
    <submittedName>
        <fullName evidence="3">Phosphatase PAP2 family protein</fullName>
    </submittedName>
</protein>
<name>A0A7V4DE05_9BACT</name>
<feature type="transmembrane region" description="Helical" evidence="1">
    <location>
        <begin position="196"/>
        <end position="216"/>
    </location>
</feature>
<proteinExistence type="predicted"/>
<dbReference type="SMART" id="SM00014">
    <property type="entry name" value="acidPPc"/>
    <property type="match status" value="1"/>
</dbReference>
<dbReference type="EMBL" id="DTFV01000078">
    <property type="protein sequence ID" value="HGI30761.1"/>
    <property type="molecule type" value="Genomic_DNA"/>
</dbReference>
<reference evidence="3" key="1">
    <citation type="journal article" date="2020" name="mSystems">
        <title>Genome- and Community-Level Interaction Insights into Carbon Utilization and Element Cycling Functions of Hydrothermarchaeota in Hydrothermal Sediment.</title>
        <authorList>
            <person name="Zhou Z."/>
            <person name="Liu Y."/>
            <person name="Xu W."/>
            <person name="Pan J."/>
            <person name="Luo Z.H."/>
            <person name="Li M."/>
        </authorList>
    </citation>
    <scope>NUCLEOTIDE SEQUENCE [LARGE SCALE GENOMIC DNA]</scope>
    <source>
        <strain evidence="3">SpSt-747</strain>
    </source>
</reference>
<feature type="transmembrane region" description="Helical" evidence="1">
    <location>
        <begin position="96"/>
        <end position="114"/>
    </location>
</feature>
<feature type="transmembrane region" description="Helical" evidence="1">
    <location>
        <begin position="171"/>
        <end position="190"/>
    </location>
</feature>
<gene>
    <name evidence="3" type="ORF">ENV30_05575</name>
</gene>
<accession>A0A7V4DE05</accession>
<comment type="caution">
    <text evidence="3">The sequence shown here is derived from an EMBL/GenBank/DDBJ whole genome shotgun (WGS) entry which is preliminary data.</text>
</comment>
<keyword evidence="1" id="KW-0812">Transmembrane</keyword>
<feature type="transmembrane region" description="Helical" evidence="1">
    <location>
        <begin position="145"/>
        <end position="164"/>
    </location>
</feature>